<evidence type="ECO:0000313" key="1">
    <source>
        <dbReference type="EMBL" id="KAA6402265.1"/>
    </source>
</evidence>
<accession>A0A5J4X6J1</accession>
<dbReference type="Gene3D" id="1.10.30.50">
    <property type="match status" value="1"/>
</dbReference>
<gene>
    <name evidence="1" type="ORF">EZS28_002211</name>
</gene>
<sequence>MLSFMSLAANANAIKYAIAYKDFDLNVNYPQTQSKSKSFTLSQSYQNYKVVGYNIQDKQKHRKTNNNVTINDYEYYKDLFDTSNCVICGDKFAMDNKPTLDRIDSKLPHIKSNCQPCCIYCNRYKSDKDEKVKKLFIQLRRYCSINHLSQTIVNDEVYQLIRRIITGGLSNVMHRYNRANIDTMKRYYYKETNKTVTVINTNHTITHICGVDFNSLYPSCFSSQQHNFNKYTNGIMFMCGSVTGVINDPIQSRKIIHSADRFTDKGQLFIVQLKGHIDENYINDFINFPPIIRNLSYQSSKSVIGQYMYDQMQQAGVKTDKQERKLTQLLSTHNQCMTFSSYYLRFLIDDCHFIIDDNKQLVTFDKRTKFNAFVNEFMNKRIEAIKDKNSGLDKFCKMILNASYGSDGMNTEKYNKIKLLTKEKTVEAHTKQSWMNDHKLADNLYAVQFNPKNCRCNKCLQVAYFTLDNTKYWYLNFIYNFTYKCLDMTKLHFVEGDTDSAYWVNCGKAASNVTDSDKQVILNDTNQQAYTLRVTPLESESSIIQAQKDLWSELRQAYEDNLHQRFKYVIKDQQFYDTNAKYFFPTIDGDKQDEKKFLGLSIENEGDEMFALAPKNYYIHTFKRNQLTDVIKLNGVNIRQNNINKQDMIDNIVSGKITQRTNMRLGQQADQLSEGQLSKIYCMSKLISTKNAQTGIQTKMIVLKNSQSYLPFIHGLTSECYSDCH</sequence>
<protein>
    <recommendedName>
        <fullName evidence="3">DNA-directed DNA polymerase</fullName>
    </recommendedName>
</protein>
<evidence type="ECO:0000313" key="2">
    <source>
        <dbReference type="Proteomes" id="UP000324800"/>
    </source>
</evidence>
<proteinExistence type="predicted"/>
<dbReference type="EMBL" id="SNRW01000261">
    <property type="protein sequence ID" value="KAA6402265.1"/>
    <property type="molecule type" value="Genomic_DNA"/>
</dbReference>
<dbReference type="InterPro" id="IPR043502">
    <property type="entry name" value="DNA/RNA_pol_sf"/>
</dbReference>
<dbReference type="Proteomes" id="UP000324800">
    <property type="component" value="Unassembled WGS sequence"/>
</dbReference>
<name>A0A5J4X6J1_9EUKA</name>
<organism evidence="1 2">
    <name type="scientific">Streblomastix strix</name>
    <dbReference type="NCBI Taxonomy" id="222440"/>
    <lineage>
        <taxon>Eukaryota</taxon>
        <taxon>Metamonada</taxon>
        <taxon>Preaxostyla</taxon>
        <taxon>Oxymonadida</taxon>
        <taxon>Streblomastigidae</taxon>
        <taxon>Streblomastix</taxon>
    </lineage>
</organism>
<comment type="caution">
    <text evidence="1">The sequence shown here is derived from an EMBL/GenBank/DDBJ whole genome shotgun (WGS) entry which is preliminary data.</text>
</comment>
<evidence type="ECO:0008006" key="3">
    <source>
        <dbReference type="Google" id="ProtNLM"/>
    </source>
</evidence>
<dbReference type="AlphaFoldDB" id="A0A5J4X6J1"/>
<dbReference type="SUPFAM" id="SSF56672">
    <property type="entry name" value="DNA/RNA polymerases"/>
    <property type="match status" value="1"/>
</dbReference>
<reference evidence="1 2" key="1">
    <citation type="submission" date="2019-03" db="EMBL/GenBank/DDBJ databases">
        <title>Single cell metagenomics reveals metabolic interactions within the superorganism composed of flagellate Streblomastix strix and complex community of Bacteroidetes bacteria on its surface.</title>
        <authorList>
            <person name="Treitli S.C."/>
            <person name="Kolisko M."/>
            <person name="Husnik F."/>
            <person name="Keeling P."/>
            <person name="Hampl V."/>
        </authorList>
    </citation>
    <scope>NUCLEOTIDE SEQUENCE [LARGE SCALE GENOMIC DNA]</scope>
    <source>
        <strain evidence="1">ST1C</strain>
    </source>
</reference>